<dbReference type="EMBL" id="JAGGNH010000050">
    <property type="protein sequence ID" value="KAJ0960953.1"/>
    <property type="molecule type" value="Genomic_DNA"/>
</dbReference>
<dbReference type="OrthoDB" id="689915at2759"/>
<reference evidence="4 5" key="1">
    <citation type="journal article" date="2022" name="Hortic Res">
        <title>The genome of Dioscorea zingiberensis sheds light on the biosynthesis, origin and evolution of the medicinally important diosgenin saponins.</title>
        <authorList>
            <person name="Li Y."/>
            <person name="Tan C."/>
            <person name="Li Z."/>
            <person name="Guo J."/>
            <person name="Li S."/>
            <person name="Chen X."/>
            <person name="Wang C."/>
            <person name="Dai X."/>
            <person name="Yang H."/>
            <person name="Song W."/>
            <person name="Hou L."/>
            <person name="Xu J."/>
            <person name="Tong Z."/>
            <person name="Xu A."/>
            <person name="Yuan X."/>
            <person name="Wang W."/>
            <person name="Yang Q."/>
            <person name="Chen L."/>
            <person name="Sun Z."/>
            <person name="Wang K."/>
            <person name="Pan B."/>
            <person name="Chen J."/>
            <person name="Bao Y."/>
            <person name="Liu F."/>
            <person name="Qi X."/>
            <person name="Gang D.R."/>
            <person name="Wen J."/>
            <person name="Li J."/>
        </authorList>
    </citation>
    <scope>NUCLEOTIDE SEQUENCE [LARGE SCALE GENOMIC DNA]</scope>
    <source>
        <strain evidence="4">Dzin_1.0</strain>
    </source>
</reference>
<proteinExistence type="inferred from homology"/>
<accession>A0A9D5BUN5</accession>
<feature type="signal peptide" evidence="3">
    <location>
        <begin position="1"/>
        <end position="25"/>
    </location>
</feature>
<gene>
    <name evidence="4" type="ORF">J5N97_001165</name>
</gene>
<dbReference type="Proteomes" id="UP001085076">
    <property type="component" value="Unassembled WGS sequence"/>
</dbReference>
<dbReference type="GO" id="GO:0016788">
    <property type="term" value="F:hydrolase activity, acting on ester bonds"/>
    <property type="evidence" value="ECO:0007669"/>
    <property type="project" value="InterPro"/>
</dbReference>
<evidence type="ECO:0000256" key="2">
    <source>
        <dbReference type="ARBA" id="ARBA00023180"/>
    </source>
</evidence>
<evidence type="ECO:0008006" key="6">
    <source>
        <dbReference type="Google" id="ProtNLM"/>
    </source>
</evidence>
<evidence type="ECO:0000256" key="1">
    <source>
        <dbReference type="ARBA" id="ARBA00008668"/>
    </source>
</evidence>
<dbReference type="PANTHER" id="PTHR22835:SF683">
    <property type="entry name" value="OS05G0506800 PROTEIN"/>
    <property type="match status" value="1"/>
</dbReference>
<keyword evidence="2" id="KW-0325">Glycoprotein</keyword>
<comment type="similarity">
    <text evidence="1">Belongs to the 'GDSL' lipolytic enzyme family.</text>
</comment>
<dbReference type="Pfam" id="PF00657">
    <property type="entry name" value="Lipase_GDSL"/>
    <property type="match status" value="1"/>
</dbReference>
<dbReference type="AlphaFoldDB" id="A0A9D5BUN5"/>
<dbReference type="Gene3D" id="3.40.50.1110">
    <property type="entry name" value="SGNH hydrolase"/>
    <property type="match status" value="1"/>
</dbReference>
<evidence type="ECO:0000313" key="4">
    <source>
        <dbReference type="EMBL" id="KAJ0960953.1"/>
    </source>
</evidence>
<evidence type="ECO:0000256" key="3">
    <source>
        <dbReference type="SAM" id="SignalP"/>
    </source>
</evidence>
<dbReference type="InterPro" id="IPR001087">
    <property type="entry name" value="GDSL"/>
</dbReference>
<feature type="chain" id="PRO_5038910245" description="GDSL esterase/lipase" evidence="3">
    <location>
        <begin position="26"/>
        <end position="190"/>
    </location>
</feature>
<dbReference type="InterPro" id="IPR036514">
    <property type="entry name" value="SGNH_hydro_sf"/>
</dbReference>
<evidence type="ECO:0000313" key="5">
    <source>
        <dbReference type="Proteomes" id="UP001085076"/>
    </source>
</evidence>
<name>A0A9D5BUN5_9LILI</name>
<sequence length="190" mass="21061">MSSFSCTYILYLLFTFIVFVLPTSAWQSQAACFTSIISFGDSLADTGNLVFVLNNSDRASQLPYGETFFHHPTGRFSDGRLIADFIADALGLPFLTPYLPHYGDGRSFKKGVNFAVAGATALNDDFFDKKGIKLGTKNISLDVQLKWFNEFLSFVCSSEEECEDMLSSALFLMGEIGGNDFNHPFFGEKL</sequence>
<comment type="caution">
    <text evidence="4">The sequence shown here is derived from an EMBL/GenBank/DDBJ whole genome shotgun (WGS) entry which is preliminary data.</text>
</comment>
<organism evidence="4 5">
    <name type="scientific">Dioscorea zingiberensis</name>
    <dbReference type="NCBI Taxonomy" id="325984"/>
    <lineage>
        <taxon>Eukaryota</taxon>
        <taxon>Viridiplantae</taxon>
        <taxon>Streptophyta</taxon>
        <taxon>Embryophyta</taxon>
        <taxon>Tracheophyta</taxon>
        <taxon>Spermatophyta</taxon>
        <taxon>Magnoliopsida</taxon>
        <taxon>Liliopsida</taxon>
        <taxon>Dioscoreales</taxon>
        <taxon>Dioscoreaceae</taxon>
        <taxon>Dioscorea</taxon>
    </lineage>
</organism>
<dbReference type="PANTHER" id="PTHR22835">
    <property type="entry name" value="ZINC FINGER FYVE DOMAIN CONTAINING PROTEIN"/>
    <property type="match status" value="1"/>
</dbReference>
<keyword evidence="3" id="KW-0732">Signal</keyword>
<protein>
    <recommendedName>
        <fullName evidence="6">GDSL esterase/lipase</fullName>
    </recommendedName>
</protein>
<keyword evidence="5" id="KW-1185">Reference proteome</keyword>